<reference evidence="2 3" key="1">
    <citation type="submission" date="2024-05" db="EMBL/GenBank/DDBJ databases">
        <title>Genetic variation in Jamaican populations of the coffee berry borer (Hypothenemus hampei).</title>
        <authorList>
            <person name="Errbii M."/>
            <person name="Myrie A."/>
        </authorList>
    </citation>
    <scope>NUCLEOTIDE SEQUENCE [LARGE SCALE GENOMIC DNA]</scope>
    <source>
        <strain evidence="2">JA-Hopewell-2020-01-JO</strain>
        <tissue evidence="2">Whole body</tissue>
    </source>
</reference>
<comment type="caution">
    <text evidence="2">The sequence shown here is derived from an EMBL/GenBank/DDBJ whole genome shotgun (WGS) entry which is preliminary data.</text>
</comment>
<dbReference type="EMBL" id="JBDJPC010000007">
    <property type="protein sequence ID" value="KAL1494502.1"/>
    <property type="molecule type" value="Genomic_DNA"/>
</dbReference>
<evidence type="ECO:0000313" key="3">
    <source>
        <dbReference type="Proteomes" id="UP001566132"/>
    </source>
</evidence>
<dbReference type="Proteomes" id="UP001566132">
    <property type="component" value="Unassembled WGS sequence"/>
</dbReference>
<sequence>MSLASVHHPADIHSSHSSLTTLSHSLEDIASSWGYGHHQQHVAETTVLTIEELRDQLNCCFTCGVSWTENHVSLDCTECGGYSMERPCPKCDGACGAIWKRDLSTSHASGKAKWSGECQKSHNPSSPITHDLSKRLERLSATS</sequence>
<proteinExistence type="predicted"/>
<evidence type="ECO:0008006" key="4">
    <source>
        <dbReference type="Google" id="ProtNLM"/>
    </source>
</evidence>
<organism evidence="2 3">
    <name type="scientific">Hypothenemus hampei</name>
    <name type="common">Coffee berry borer</name>
    <dbReference type="NCBI Taxonomy" id="57062"/>
    <lineage>
        <taxon>Eukaryota</taxon>
        <taxon>Metazoa</taxon>
        <taxon>Ecdysozoa</taxon>
        <taxon>Arthropoda</taxon>
        <taxon>Hexapoda</taxon>
        <taxon>Insecta</taxon>
        <taxon>Pterygota</taxon>
        <taxon>Neoptera</taxon>
        <taxon>Endopterygota</taxon>
        <taxon>Coleoptera</taxon>
        <taxon>Polyphaga</taxon>
        <taxon>Cucujiformia</taxon>
        <taxon>Curculionidae</taxon>
        <taxon>Scolytinae</taxon>
        <taxon>Hypothenemus</taxon>
    </lineage>
</organism>
<keyword evidence="3" id="KW-1185">Reference proteome</keyword>
<name>A0ABD1EIG9_HYPHA</name>
<evidence type="ECO:0000256" key="1">
    <source>
        <dbReference type="SAM" id="MobiDB-lite"/>
    </source>
</evidence>
<gene>
    <name evidence="2" type="ORF">ABEB36_010089</name>
</gene>
<feature type="compositionally biased region" description="Basic and acidic residues" evidence="1">
    <location>
        <begin position="131"/>
        <end position="143"/>
    </location>
</feature>
<dbReference type="AlphaFoldDB" id="A0ABD1EIG9"/>
<evidence type="ECO:0000313" key="2">
    <source>
        <dbReference type="EMBL" id="KAL1494502.1"/>
    </source>
</evidence>
<accession>A0ABD1EIG9</accession>
<feature type="region of interest" description="Disordered" evidence="1">
    <location>
        <begin position="114"/>
        <end position="143"/>
    </location>
</feature>
<protein>
    <recommendedName>
        <fullName evidence="4">Protein pinocchio</fullName>
    </recommendedName>
</protein>